<comment type="subcellular location">
    <subcellularLocation>
        <location evidence="7">Secreted</location>
    </subcellularLocation>
    <subcellularLocation>
        <location evidence="7">Bacterial flagellum</location>
    </subcellularLocation>
</comment>
<proteinExistence type="inferred from homology"/>
<evidence type="ECO:0000256" key="6">
    <source>
        <dbReference type="ARBA" id="ARBA00025175"/>
    </source>
</evidence>
<protein>
    <recommendedName>
        <fullName evidence="3 7">Flagellar hook-associated protein 2</fullName>
        <shortName evidence="7">HAP2</shortName>
    </recommendedName>
    <alternativeName>
        <fullName evidence="7">Flagellar cap protein</fullName>
    </alternativeName>
</protein>
<dbReference type="PANTHER" id="PTHR30288">
    <property type="entry name" value="FLAGELLAR CAP/ASSEMBLY PROTEIN FLID"/>
    <property type="match status" value="1"/>
</dbReference>
<evidence type="ECO:0000256" key="5">
    <source>
        <dbReference type="ARBA" id="ARBA00023143"/>
    </source>
</evidence>
<feature type="domain" description="Flagellar hook-associated protein 2 N-terminal" evidence="8">
    <location>
        <begin position="11"/>
        <end position="106"/>
    </location>
</feature>
<feature type="domain" description="Flagellar hook-associated protein 2 C-terminal" evidence="9">
    <location>
        <begin position="223"/>
        <end position="452"/>
    </location>
</feature>
<dbReference type="PANTHER" id="PTHR30288:SF0">
    <property type="entry name" value="FLAGELLAR HOOK-ASSOCIATED PROTEIN 2"/>
    <property type="match status" value="1"/>
</dbReference>
<keyword evidence="4" id="KW-0175">Coiled coil</keyword>
<dbReference type="InterPro" id="IPR003481">
    <property type="entry name" value="FliD_N"/>
</dbReference>
<dbReference type="Pfam" id="PF02465">
    <property type="entry name" value="FliD_N"/>
    <property type="match status" value="1"/>
</dbReference>
<keyword evidence="7" id="KW-0964">Secreted</keyword>
<evidence type="ECO:0000259" key="8">
    <source>
        <dbReference type="Pfam" id="PF02465"/>
    </source>
</evidence>
<name>A0A1X1EGT8_PANCY</name>
<comment type="caution">
    <text evidence="10">The sequence shown here is derived from an EMBL/GenBank/DDBJ whole genome shotgun (WGS) entry which is preliminary data.</text>
</comment>
<evidence type="ECO:0000256" key="2">
    <source>
        <dbReference type="ARBA" id="ARBA00011255"/>
    </source>
</evidence>
<evidence type="ECO:0000256" key="4">
    <source>
        <dbReference type="ARBA" id="ARBA00023054"/>
    </source>
</evidence>
<evidence type="ECO:0000256" key="1">
    <source>
        <dbReference type="ARBA" id="ARBA00009764"/>
    </source>
</evidence>
<dbReference type="NCBIfam" id="NF005955">
    <property type="entry name" value="PRK08032.1"/>
    <property type="match status" value="1"/>
</dbReference>
<keyword evidence="10" id="KW-0966">Cell projection</keyword>
<keyword evidence="11" id="KW-1185">Reference proteome</keyword>
<dbReference type="GO" id="GO:0071973">
    <property type="term" value="P:bacterial-type flagellum-dependent cell motility"/>
    <property type="evidence" value="ECO:0007669"/>
    <property type="project" value="TreeGrafter"/>
</dbReference>
<dbReference type="RefSeq" id="WP_084880937.1">
    <property type="nucleotide sequence ID" value="NZ_JAGGMY010000004.1"/>
</dbReference>
<dbReference type="EMBL" id="MLJI01000003">
    <property type="protein sequence ID" value="ORM87974.1"/>
    <property type="molecule type" value="Genomic_DNA"/>
</dbReference>
<dbReference type="AlphaFoldDB" id="A0A1X1EGT8"/>
<dbReference type="Pfam" id="PF07195">
    <property type="entry name" value="FliD_C"/>
    <property type="match status" value="1"/>
</dbReference>
<gene>
    <name evidence="10" type="ORF">HA50_28980</name>
</gene>
<dbReference type="InterPro" id="IPR010809">
    <property type="entry name" value="FliD_C"/>
</dbReference>
<comment type="function">
    <text evidence="6">Required for the morphogenesis and for the elongation of the flagellar filament by facilitating polymerization of the flagellin monomers at the tip of growing filament. Forms a capping structure, which prevents flagellin subunits (transported through the central channel of the flagellum) from leaking out without polymerization at the distal end.</text>
</comment>
<comment type="subunit">
    <text evidence="2 7">Homopentamer.</text>
</comment>
<dbReference type="STRING" id="55209.HA50_28980"/>
<organism evidence="10 11">
    <name type="scientific">Pantoea cypripedii</name>
    <name type="common">Pectobacterium cypripedii</name>
    <name type="synonym">Erwinia cypripedii</name>
    <dbReference type="NCBI Taxonomy" id="55209"/>
    <lineage>
        <taxon>Bacteria</taxon>
        <taxon>Pseudomonadati</taxon>
        <taxon>Pseudomonadota</taxon>
        <taxon>Gammaproteobacteria</taxon>
        <taxon>Enterobacterales</taxon>
        <taxon>Erwiniaceae</taxon>
        <taxon>Pantoea</taxon>
    </lineage>
</organism>
<keyword evidence="10" id="KW-0969">Cilium</keyword>
<sequence length="470" mass="49276">MVGISTLGIGSGLKLDEILTKLTTAEKQVLTPISKQQSAATAKLSAYGTLKTAIQSFQTANSKLQETGLYTQTNTVSSSTAFSANSDGKAIPGKYTVSITQLAQAQTLTSAAKNDTKLPVGSDADSRTLKISMEDGKEHNITLSKDQTSLSALRDTINKANAGITASLIRVSDKEYRLSLTSTETGIGHAVKSIAVTGDDTLQGFIGYDAAANSNGMTQNVAAKNALLSINNVSIENSSNVITDAVEGVTLKLNDVTTGNQALTVSSDSGKAKTAISDWVTSYNSLQDTIGNLTKYTPVDSGQDQDSKNGALLGDGTLRIIQTQLKSILANSSGSTTFKTMTQAGITSDPVSGKLKLDEDKLSSALSVTPEAVRDIFAGDGKTTGIATVLATSMTSILSSKGALQGATDSISKKLNSLTDQYNKASQKIDNTIARYKTQFTHLDTMLSSLNSTSSYLTTQFENMTKSNNS</sequence>
<evidence type="ECO:0000256" key="7">
    <source>
        <dbReference type="RuleBase" id="RU362066"/>
    </source>
</evidence>
<dbReference type="GO" id="GO:0005576">
    <property type="term" value="C:extracellular region"/>
    <property type="evidence" value="ECO:0007669"/>
    <property type="project" value="UniProtKB-SubCell"/>
</dbReference>
<dbReference type="GO" id="GO:0007155">
    <property type="term" value="P:cell adhesion"/>
    <property type="evidence" value="ECO:0007669"/>
    <property type="project" value="InterPro"/>
</dbReference>
<dbReference type="OrthoDB" id="5980200at2"/>
<evidence type="ECO:0000259" key="9">
    <source>
        <dbReference type="Pfam" id="PF07195"/>
    </source>
</evidence>
<dbReference type="GO" id="GO:0009421">
    <property type="term" value="C:bacterial-type flagellum filament cap"/>
    <property type="evidence" value="ECO:0007669"/>
    <property type="project" value="InterPro"/>
</dbReference>
<evidence type="ECO:0000313" key="11">
    <source>
        <dbReference type="Proteomes" id="UP000193749"/>
    </source>
</evidence>
<evidence type="ECO:0000313" key="10">
    <source>
        <dbReference type="EMBL" id="ORM87974.1"/>
    </source>
</evidence>
<comment type="similarity">
    <text evidence="1 7">Belongs to the FliD family.</text>
</comment>
<comment type="function">
    <text evidence="7">Required for morphogenesis and for the elongation of the flagellar filament by facilitating polymerization of the flagellin monomers at the tip of growing filament. Forms a capping structure, which prevents flagellin subunits (transported through the central channel of the flagellum) from leaking out without polymerization at the distal end.</text>
</comment>
<dbReference type="InterPro" id="IPR040026">
    <property type="entry name" value="FliD"/>
</dbReference>
<keyword evidence="10" id="KW-0282">Flagellum</keyword>
<evidence type="ECO:0000256" key="3">
    <source>
        <dbReference type="ARBA" id="ARBA00016246"/>
    </source>
</evidence>
<accession>A0A1X1EGT8</accession>
<keyword evidence="5 7" id="KW-0975">Bacterial flagellum</keyword>
<dbReference type="GO" id="GO:0009424">
    <property type="term" value="C:bacterial-type flagellum hook"/>
    <property type="evidence" value="ECO:0007669"/>
    <property type="project" value="UniProtKB-UniRule"/>
</dbReference>
<dbReference type="Proteomes" id="UP000193749">
    <property type="component" value="Unassembled WGS sequence"/>
</dbReference>
<reference evidence="10 11" key="1">
    <citation type="journal article" date="2017" name="Antonie Van Leeuwenhoek">
        <title>Phylogenomic resolution of the bacterial genus Pantoea and its relationship with Erwinia and Tatumella.</title>
        <authorList>
            <person name="Palmer M."/>
            <person name="Steenkamp E.T."/>
            <person name="Coetzee M.P."/>
            <person name="Chan W.Y."/>
            <person name="van Zyl E."/>
            <person name="De Maayer P."/>
            <person name="Coutinho T.A."/>
            <person name="Blom J."/>
            <person name="Smits T.H."/>
            <person name="Duffy B."/>
            <person name="Venter S.N."/>
        </authorList>
    </citation>
    <scope>NUCLEOTIDE SEQUENCE [LARGE SCALE GENOMIC DNA]</scope>
    <source>
        <strain evidence="10 11">LMG 2657</strain>
    </source>
</reference>